<comment type="similarity">
    <text evidence="5">Belongs to the CsrA/RsmA family.</text>
</comment>
<dbReference type="GO" id="GO:0006109">
    <property type="term" value="P:regulation of carbohydrate metabolic process"/>
    <property type="evidence" value="ECO:0007669"/>
    <property type="project" value="UniProtKB-UniRule"/>
</dbReference>
<accession>A0A222P3N6</accession>
<dbReference type="GO" id="GO:0048027">
    <property type="term" value="F:mRNA 5'-UTR binding"/>
    <property type="evidence" value="ECO:0007669"/>
    <property type="project" value="UniProtKB-UniRule"/>
</dbReference>
<dbReference type="GO" id="GO:0045947">
    <property type="term" value="P:negative regulation of translational initiation"/>
    <property type="evidence" value="ECO:0007669"/>
    <property type="project" value="UniProtKB-UniRule"/>
</dbReference>
<evidence type="ECO:0000256" key="1">
    <source>
        <dbReference type="ARBA" id="ARBA00022490"/>
    </source>
</evidence>
<dbReference type="PANTHER" id="PTHR34984:SF1">
    <property type="entry name" value="CARBON STORAGE REGULATOR"/>
    <property type="match status" value="1"/>
</dbReference>
<comment type="subunit">
    <text evidence="5">Homodimer; the beta-strands of each monomer intercalate to form a hydrophobic core, while the alpha-helices form wings that extend away from the core.</text>
</comment>
<dbReference type="EMBL" id="CP016397">
    <property type="protein sequence ID" value="ASQ46449.1"/>
    <property type="molecule type" value="Genomic_DNA"/>
</dbReference>
<dbReference type="SUPFAM" id="SSF117130">
    <property type="entry name" value="CsrA-like"/>
    <property type="match status" value="1"/>
</dbReference>
<dbReference type="AlphaFoldDB" id="A0A222P3N6"/>
<evidence type="ECO:0000256" key="4">
    <source>
        <dbReference type="ARBA" id="ARBA00023159"/>
    </source>
</evidence>
<dbReference type="PANTHER" id="PTHR34984">
    <property type="entry name" value="CARBON STORAGE REGULATOR"/>
    <property type="match status" value="1"/>
</dbReference>
<keyword evidence="5" id="KW-0678">Repressor</keyword>
<dbReference type="HAMAP" id="MF_00167">
    <property type="entry name" value="CsrA"/>
    <property type="match status" value="1"/>
</dbReference>
<dbReference type="FunFam" id="2.60.40.4380:FF:000001">
    <property type="entry name" value="Translational regulator CsrA"/>
    <property type="match status" value="1"/>
</dbReference>
<dbReference type="GO" id="GO:0006402">
    <property type="term" value="P:mRNA catabolic process"/>
    <property type="evidence" value="ECO:0007669"/>
    <property type="project" value="InterPro"/>
</dbReference>
<dbReference type="KEGG" id="lcd:clem_09495"/>
<dbReference type="NCBIfam" id="TIGR00202">
    <property type="entry name" value="csrA"/>
    <property type="match status" value="1"/>
</dbReference>
<keyword evidence="4 5" id="KW-0010">Activator</keyword>
<keyword evidence="3 5" id="KW-0694">RNA-binding</keyword>
<reference evidence="7" key="1">
    <citation type="submission" date="2016-07" db="EMBL/GenBank/DDBJ databases">
        <authorList>
            <person name="Florea S."/>
            <person name="Webb J.S."/>
            <person name="Jaromczyk J."/>
            <person name="Schardl C.L."/>
        </authorList>
    </citation>
    <scope>NUCLEOTIDE SEQUENCE [LARGE SCALE GENOMIC DNA]</scope>
    <source>
        <strain evidence="7">CDC-D5610</strain>
    </source>
</reference>
<dbReference type="Proteomes" id="UP000201728">
    <property type="component" value="Chromosome"/>
</dbReference>
<protein>
    <recommendedName>
        <fullName evidence="5">Translational regulator CsrA</fullName>
    </recommendedName>
    <alternativeName>
        <fullName evidence="5">Carbon storage regulator</fullName>
    </alternativeName>
</protein>
<evidence type="ECO:0000313" key="7">
    <source>
        <dbReference type="Proteomes" id="UP000201728"/>
    </source>
</evidence>
<dbReference type="Gene3D" id="2.60.40.4380">
    <property type="entry name" value="Translational regulator CsrA"/>
    <property type="match status" value="1"/>
</dbReference>
<keyword evidence="7" id="KW-1185">Reference proteome</keyword>
<gene>
    <name evidence="6" type="primary">csrA_2</name>
    <name evidence="5" type="synonym">csrA</name>
    <name evidence="6" type="ORF">clem_09495</name>
</gene>
<evidence type="ECO:0000256" key="3">
    <source>
        <dbReference type="ARBA" id="ARBA00022884"/>
    </source>
</evidence>
<dbReference type="GO" id="GO:0005829">
    <property type="term" value="C:cytosol"/>
    <property type="evidence" value="ECO:0007669"/>
    <property type="project" value="TreeGrafter"/>
</dbReference>
<comment type="function">
    <text evidence="5">A key translational regulator that binds mRNA to regulate translation initiation and/or mRNA stability. Mediates global changes in gene expression, shifting from rapid growth to stress survival by linking envelope stress, the stringent response and the catabolite repression systems. Usually binds in the 5'-UTR; binding at or near the Shine-Dalgarno sequence prevents ribosome-binding, repressing translation, binding elsewhere in the 5'-UTR can activate translation and/or stabilize the mRNA. Its function is antagonized by small RNA(s).</text>
</comment>
<keyword evidence="1 5" id="KW-0963">Cytoplasm</keyword>
<sequence>MEVHGIGGGCHLRENLVMLILTRRIGETLIIGDDVNITVLGVKGNQVRLGINAPKDVSVHREEIYLRIQQEKEATDSEEAV</sequence>
<evidence type="ECO:0000256" key="5">
    <source>
        <dbReference type="HAMAP-Rule" id="MF_00167"/>
    </source>
</evidence>
<dbReference type="Pfam" id="PF02599">
    <property type="entry name" value="CsrA"/>
    <property type="match status" value="1"/>
</dbReference>
<proteinExistence type="inferred from homology"/>
<dbReference type="InterPro" id="IPR036107">
    <property type="entry name" value="CsrA_sf"/>
</dbReference>
<name>A0A222P3N6_9GAMM</name>
<keyword evidence="2 5" id="KW-0810">Translation regulation</keyword>
<dbReference type="GO" id="GO:0045948">
    <property type="term" value="P:positive regulation of translational initiation"/>
    <property type="evidence" value="ECO:0007669"/>
    <property type="project" value="UniProtKB-UniRule"/>
</dbReference>
<organism evidence="6 7">
    <name type="scientific">Legionella clemsonensis</name>
    <dbReference type="NCBI Taxonomy" id="1867846"/>
    <lineage>
        <taxon>Bacteria</taxon>
        <taxon>Pseudomonadati</taxon>
        <taxon>Pseudomonadota</taxon>
        <taxon>Gammaproteobacteria</taxon>
        <taxon>Legionellales</taxon>
        <taxon>Legionellaceae</taxon>
        <taxon>Legionella</taxon>
    </lineage>
</organism>
<evidence type="ECO:0000313" key="6">
    <source>
        <dbReference type="EMBL" id="ASQ46449.1"/>
    </source>
</evidence>
<dbReference type="NCBIfam" id="NF002469">
    <property type="entry name" value="PRK01712.1"/>
    <property type="match status" value="1"/>
</dbReference>
<comment type="subcellular location">
    <subcellularLocation>
        <location evidence="5">Cytoplasm</location>
    </subcellularLocation>
</comment>
<dbReference type="InterPro" id="IPR003751">
    <property type="entry name" value="CsrA"/>
</dbReference>
<evidence type="ECO:0000256" key="2">
    <source>
        <dbReference type="ARBA" id="ARBA00022845"/>
    </source>
</evidence>